<feature type="signal peptide" evidence="2">
    <location>
        <begin position="1"/>
        <end position="26"/>
    </location>
</feature>
<dbReference type="Proteomes" id="UP000019373">
    <property type="component" value="Unassembled WGS sequence"/>
</dbReference>
<evidence type="ECO:0000256" key="2">
    <source>
        <dbReference type="SAM" id="SignalP"/>
    </source>
</evidence>
<keyword evidence="4" id="KW-1185">Reference proteome</keyword>
<dbReference type="HOGENOM" id="CLU_059036_0_0_1"/>
<dbReference type="RefSeq" id="XP_007803123.1">
    <property type="nucleotide sequence ID" value="XM_007804932.1"/>
</dbReference>
<organism evidence="3 4">
    <name type="scientific">Endocarpon pusillum (strain Z07020 / HMAS-L-300199)</name>
    <name type="common">Lichen-forming fungus</name>
    <dbReference type="NCBI Taxonomy" id="1263415"/>
    <lineage>
        <taxon>Eukaryota</taxon>
        <taxon>Fungi</taxon>
        <taxon>Dikarya</taxon>
        <taxon>Ascomycota</taxon>
        <taxon>Pezizomycotina</taxon>
        <taxon>Eurotiomycetes</taxon>
        <taxon>Chaetothyriomycetidae</taxon>
        <taxon>Verrucariales</taxon>
        <taxon>Verrucariaceae</taxon>
        <taxon>Endocarpon</taxon>
    </lineage>
</organism>
<feature type="transmembrane region" description="Helical" evidence="1">
    <location>
        <begin position="214"/>
        <end position="238"/>
    </location>
</feature>
<dbReference type="EMBL" id="KE721230">
    <property type="protein sequence ID" value="ERF71235.1"/>
    <property type="molecule type" value="Genomic_DNA"/>
</dbReference>
<evidence type="ECO:0000256" key="1">
    <source>
        <dbReference type="SAM" id="Phobius"/>
    </source>
</evidence>
<evidence type="ECO:0008006" key="5">
    <source>
        <dbReference type="Google" id="ProtNLM"/>
    </source>
</evidence>
<name>U1HLT6_ENDPU</name>
<keyword evidence="1" id="KW-1133">Transmembrane helix</keyword>
<evidence type="ECO:0000313" key="3">
    <source>
        <dbReference type="EMBL" id="ERF71235.1"/>
    </source>
</evidence>
<keyword evidence="1" id="KW-0812">Transmembrane</keyword>
<dbReference type="AlphaFoldDB" id="U1HLT6"/>
<accession>U1HLT6</accession>
<gene>
    <name evidence="3" type="ORF">EPUS_08153</name>
</gene>
<feature type="transmembrane region" description="Helical" evidence="1">
    <location>
        <begin position="300"/>
        <end position="322"/>
    </location>
</feature>
<keyword evidence="2" id="KW-0732">Signal</keyword>
<reference evidence="4" key="1">
    <citation type="journal article" date="2014" name="BMC Genomics">
        <title>Genome characteristics reveal the impact of lichenization on lichen-forming fungus Endocarpon pusillum Hedwig (Verrucariales, Ascomycota).</title>
        <authorList>
            <person name="Wang Y.-Y."/>
            <person name="Liu B."/>
            <person name="Zhang X.-Y."/>
            <person name="Zhou Q.-M."/>
            <person name="Zhang T."/>
            <person name="Li H."/>
            <person name="Yu Y.-F."/>
            <person name="Zhang X.-L."/>
            <person name="Hao X.-Y."/>
            <person name="Wang M."/>
            <person name="Wang L."/>
            <person name="Wei J.-C."/>
        </authorList>
    </citation>
    <scope>NUCLEOTIDE SEQUENCE [LARGE SCALE GENOMIC DNA]</scope>
    <source>
        <strain evidence="4">Z07020 / HMAS-L-300199</strain>
    </source>
</reference>
<feature type="transmembrane region" description="Helical" evidence="1">
    <location>
        <begin position="78"/>
        <end position="97"/>
    </location>
</feature>
<keyword evidence="1" id="KW-0472">Membrane</keyword>
<dbReference type="OMA" id="VKMRRPW"/>
<feature type="transmembrane region" description="Helical" evidence="1">
    <location>
        <begin position="334"/>
        <end position="356"/>
    </location>
</feature>
<feature type="transmembrane region" description="Helical" evidence="1">
    <location>
        <begin position="134"/>
        <end position="153"/>
    </location>
</feature>
<dbReference type="eggNOG" id="ENOG502T8PC">
    <property type="taxonomic scope" value="Eukaryota"/>
</dbReference>
<feature type="chain" id="PRO_5004613565" description="Solute carrier family 40 protein" evidence="2">
    <location>
        <begin position="27"/>
        <end position="413"/>
    </location>
</feature>
<proteinExistence type="predicted"/>
<feature type="transmembrane region" description="Helical" evidence="1">
    <location>
        <begin position="104"/>
        <end position="122"/>
    </location>
</feature>
<dbReference type="GeneID" id="19243004"/>
<evidence type="ECO:0000313" key="4">
    <source>
        <dbReference type="Proteomes" id="UP000019373"/>
    </source>
</evidence>
<sequence>MWTLTRFHHFIIVLGFLFFLLEPTSAQAAGGNGLDRFCANDNDVINGTSTTWSALAEEGILSLSESYLRPDEQALLPWIYTVIVFIFHLPTVIIRVVRWENIQLLCLIVTFSTNVIYTLAYVSTKFEPENILVWTPIMLVIDCGSMSQVLFLVNEGRLVWLRFCCQIGRMETDDALSRARNEENLRFEKQGVDPLSDEQLRELVNQPLWKDTRVAVAVTAALFLLHVLVLQILGLYHACKGSQASEPPKVRWCSPIFQPFGLVVRDGECNLYEIDQSFRKGIGCIALPGIWQQRWLRGTVIGTAFSIACEVTDILILSIVASDWKPLGVKMRRPWFTMFTGIAVLLVTLVFGKLYADDLPPGITHKVWLVSKSVTPKLYSAQLESAGLRGAIIGWSDGLFHSWRFDYFGPSQY</sequence>
<dbReference type="OrthoDB" id="5351891at2759"/>
<protein>
    <recommendedName>
        <fullName evidence="5">Solute carrier family 40 protein</fullName>
    </recommendedName>
</protein>